<keyword evidence="2" id="KW-1185">Reference proteome</keyword>
<dbReference type="EMBL" id="BMAW01037407">
    <property type="protein sequence ID" value="GFU48310.1"/>
    <property type="molecule type" value="Genomic_DNA"/>
</dbReference>
<evidence type="ECO:0000313" key="2">
    <source>
        <dbReference type="Proteomes" id="UP000887013"/>
    </source>
</evidence>
<sequence length="103" mass="11758">MRNHLSVKLQIADSSAIVMSGAFSGEKNTYSSCEVEKVRGMSEYNILIRRPFKINDIECDSKGRCLQDGNLRERHKIAFLGNEKVEAEDKPEKQFENLATYMV</sequence>
<reference evidence="1" key="1">
    <citation type="submission" date="2020-08" db="EMBL/GenBank/DDBJ databases">
        <title>Multicomponent nature underlies the extraordinary mechanical properties of spider dragline silk.</title>
        <authorList>
            <person name="Kono N."/>
            <person name="Nakamura H."/>
            <person name="Mori M."/>
            <person name="Yoshida Y."/>
            <person name="Ohtoshi R."/>
            <person name="Malay A.D."/>
            <person name="Moran D.A.P."/>
            <person name="Tomita M."/>
            <person name="Numata K."/>
            <person name="Arakawa K."/>
        </authorList>
    </citation>
    <scope>NUCLEOTIDE SEQUENCE</scope>
</reference>
<gene>
    <name evidence="1" type="ORF">NPIL_447211</name>
</gene>
<proteinExistence type="predicted"/>
<dbReference type="AlphaFoldDB" id="A0A8X6QVV7"/>
<evidence type="ECO:0000313" key="1">
    <source>
        <dbReference type="EMBL" id="GFU48310.1"/>
    </source>
</evidence>
<accession>A0A8X6QVV7</accession>
<organism evidence="1 2">
    <name type="scientific">Nephila pilipes</name>
    <name type="common">Giant wood spider</name>
    <name type="synonym">Nephila maculata</name>
    <dbReference type="NCBI Taxonomy" id="299642"/>
    <lineage>
        <taxon>Eukaryota</taxon>
        <taxon>Metazoa</taxon>
        <taxon>Ecdysozoa</taxon>
        <taxon>Arthropoda</taxon>
        <taxon>Chelicerata</taxon>
        <taxon>Arachnida</taxon>
        <taxon>Araneae</taxon>
        <taxon>Araneomorphae</taxon>
        <taxon>Entelegynae</taxon>
        <taxon>Araneoidea</taxon>
        <taxon>Nephilidae</taxon>
        <taxon>Nephila</taxon>
    </lineage>
</organism>
<dbReference type="Proteomes" id="UP000887013">
    <property type="component" value="Unassembled WGS sequence"/>
</dbReference>
<protein>
    <submittedName>
        <fullName evidence="1">Uncharacterized protein</fullName>
    </submittedName>
</protein>
<comment type="caution">
    <text evidence="1">The sequence shown here is derived from an EMBL/GenBank/DDBJ whole genome shotgun (WGS) entry which is preliminary data.</text>
</comment>
<name>A0A8X6QVV7_NEPPI</name>